<dbReference type="GO" id="GO:0006355">
    <property type="term" value="P:regulation of DNA-templated transcription"/>
    <property type="evidence" value="ECO:0007669"/>
    <property type="project" value="InterPro"/>
</dbReference>
<keyword evidence="4" id="KW-0539">Nucleus</keyword>
<dbReference type="InterPro" id="IPR003441">
    <property type="entry name" value="NAC-dom"/>
</dbReference>
<feature type="domain" description="NAC" evidence="5">
    <location>
        <begin position="15"/>
        <end position="160"/>
    </location>
</feature>
<dbReference type="GO" id="GO:0003677">
    <property type="term" value="F:DNA binding"/>
    <property type="evidence" value="ECO:0007669"/>
    <property type="project" value="UniProtKB-KW"/>
</dbReference>
<proteinExistence type="predicted"/>
<evidence type="ECO:0000313" key="6">
    <source>
        <dbReference type="EMBL" id="CAA2949018.1"/>
    </source>
</evidence>
<evidence type="ECO:0000256" key="2">
    <source>
        <dbReference type="ARBA" id="ARBA00023125"/>
    </source>
</evidence>
<dbReference type="Proteomes" id="UP000594638">
    <property type="component" value="Unassembled WGS sequence"/>
</dbReference>
<reference evidence="6 7" key="1">
    <citation type="submission" date="2019-12" db="EMBL/GenBank/DDBJ databases">
        <authorList>
            <person name="Alioto T."/>
            <person name="Alioto T."/>
            <person name="Gomez Garrido J."/>
        </authorList>
    </citation>
    <scope>NUCLEOTIDE SEQUENCE [LARGE SCALE GENOMIC DNA]</scope>
</reference>
<dbReference type="Pfam" id="PF02365">
    <property type="entry name" value="NAM"/>
    <property type="match status" value="1"/>
</dbReference>
<dbReference type="InterPro" id="IPR036093">
    <property type="entry name" value="NAC_dom_sf"/>
</dbReference>
<evidence type="ECO:0000256" key="4">
    <source>
        <dbReference type="ARBA" id="ARBA00023242"/>
    </source>
</evidence>
<dbReference type="PANTHER" id="PTHR31719:SF43">
    <property type="entry name" value="NAC TRANSCRIPTION FACTOR 56"/>
    <property type="match status" value="1"/>
</dbReference>
<evidence type="ECO:0000256" key="1">
    <source>
        <dbReference type="ARBA" id="ARBA00023015"/>
    </source>
</evidence>
<protein>
    <submittedName>
        <fullName evidence="6">NAC domain-containing 86-like</fullName>
    </submittedName>
</protein>
<keyword evidence="2" id="KW-0238">DNA-binding</keyword>
<keyword evidence="7" id="KW-1185">Reference proteome</keyword>
<accession>A0A8S0PHQ9</accession>
<comment type="caution">
    <text evidence="6">The sequence shown here is derived from an EMBL/GenBank/DDBJ whole genome shotgun (WGS) entry which is preliminary data.</text>
</comment>
<dbReference type="EMBL" id="CACTIH010000071">
    <property type="protein sequence ID" value="CAA2949018.1"/>
    <property type="molecule type" value="Genomic_DNA"/>
</dbReference>
<evidence type="ECO:0000313" key="7">
    <source>
        <dbReference type="Proteomes" id="UP000594638"/>
    </source>
</evidence>
<dbReference type="PANTHER" id="PTHR31719">
    <property type="entry name" value="NAC TRANSCRIPTION FACTOR 56"/>
    <property type="match status" value="1"/>
</dbReference>
<evidence type="ECO:0000259" key="5">
    <source>
        <dbReference type="PROSITE" id="PS51005"/>
    </source>
</evidence>
<dbReference type="Gene3D" id="2.170.150.80">
    <property type="entry name" value="NAC domain"/>
    <property type="match status" value="1"/>
</dbReference>
<name>A0A8S0PHQ9_OLEEU</name>
<evidence type="ECO:0000256" key="3">
    <source>
        <dbReference type="ARBA" id="ARBA00023163"/>
    </source>
</evidence>
<dbReference type="OrthoDB" id="895456at2759"/>
<organism evidence="6 7">
    <name type="scientific">Olea europaea subsp. europaea</name>
    <dbReference type="NCBI Taxonomy" id="158383"/>
    <lineage>
        <taxon>Eukaryota</taxon>
        <taxon>Viridiplantae</taxon>
        <taxon>Streptophyta</taxon>
        <taxon>Embryophyta</taxon>
        <taxon>Tracheophyta</taxon>
        <taxon>Spermatophyta</taxon>
        <taxon>Magnoliopsida</taxon>
        <taxon>eudicotyledons</taxon>
        <taxon>Gunneridae</taxon>
        <taxon>Pentapetalae</taxon>
        <taxon>asterids</taxon>
        <taxon>lamiids</taxon>
        <taxon>Lamiales</taxon>
        <taxon>Oleaceae</taxon>
        <taxon>Oleeae</taxon>
        <taxon>Olea</taxon>
    </lineage>
</organism>
<gene>
    <name evidence="6" type="ORF">OLEA9_A010431</name>
</gene>
<keyword evidence="1" id="KW-0805">Transcription regulation</keyword>
<dbReference type="AlphaFoldDB" id="A0A8S0PHQ9"/>
<dbReference type="PROSITE" id="PS51005">
    <property type="entry name" value="NAC"/>
    <property type="match status" value="1"/>
</dbReference>
<dbReference type="Gramene" id="OE9A010431T1">
    <property type="protein sequence ID" value="OE9A010431C1"/>
    <property type="gene ID" value="OE9A010431"/>
</dbReference>
<sequence>MAFYRGGARRVALNLPQGFRFDPTYNEVLFYLKKNILDQHFPANVIPTADVYGTNPDEIPFWEFIDGNGSYWFFFTTKPSGDLITEDGCWSPFMDAEISDGPKVVGFKRLLVFYQGKMSSGTQTLWNVHEYRVNPRIFTAVELNDGVKNKLLILMERFRMTNHKRRRKLLIRVTNGTKENDEATSCINRWSHHWPNQNFSRGYGKVAKIVVLAFQVSNSKGTLY</sequence>
<dbReference type="SUPFAM" id="SSF101941">
    <property type="entry name" value="NAC domain"/>
    <property type="match status" value="1"/>
</dbReference>
<keyword evidence="3" id="KW-0804">Transcription</keyword>